<dbReference type="Pfam" id="PF00106">
    <property type="entry name" value="adh_short"/>
    <property type="match status" value="1"/>
</dbReference>
<proteinExistence type="inferred from homology"/>
<dbReference type="OrthoDB" id="9808814at2"/>
<keyword evidence="2" id="KW-0560">Oxidoreductase</keyword>
<dbReference type="InterPro" id="IPR002347">
    <property type="entry name" value="SDR_fam"/>
</dbReference>
<organism evidence="4 5">
    <name type="scientific">Clostridium amylolyticum</name>
    <dbReference type="NCBI Taxonomy" id="1121298"/>
    <lineage>
        <taxon>Bacteria</taxon>
        <taxon>Bacillati</taxon>
        <taxon>Bacillota</taxon>
        <taxon>Clostridia</taxon>
        <taxon>Eubacteriales</taxon>
        <taxon>Clostridiaceae</taxon>
        <taxon>Clostridium</taxon>
    </lineage>
</organism>
<evidence type="ECO:0000256" key="2">
    <source>
        <dbReference type="ARBA" id="ARBA00023002"/>
    </source>
</evidence>
<dbReference type="InterPro" id="IPR036291">
    <property type="entry name" value="NAD(P)-bd_dom_sf"/>
</dbReference>
<keyword evidence="5" id="KW-1185">Reference proteome</keyword>
<dbReference type="SUPFAM" id="SSF51735">
    <property type="entry name" value="NAD(P)-binding Rossmann-fold domains"/>
    <property type="match status" value="1"/>
</dbReference>
<dbReference type="STRING" id="1121298.SAMN05444401_1783"/>
<dbReference type="PIRSF" id="PIRSF000126">
    <property type="entry name" value="11-beta-HSD1"/>
    <property type="match status" value="1"/>
</dbReference>
<dbReference type="PRINTS" id="PR00081">
    <property type="entry name" value="GDHRDH"/>
</dbReference>
<name>A0A1M6F2A2_9CLOT</name>
<evidence type="ECO:0000256" key="3">
    <source>
        <dbReference type="RuleBase" id="RU000363"/>
    </source>
</evidence>
<dbReference type="RefSeq" id="WP_073005627.1">
    <property type="nucleotide sequence ID" value="NZ_FQZO01000002.1"/>
</dbReference>
<dbReference type="PANTHER" id="PTHR43086">
    <property type="entry name" value="VERY-LONG-CHAIN 3-OXOOACYL-COA REDUCTASE"/>
    <property type="match status" value="1"/>
</dbReference>
<dbReference type="Proteomes" id="UP000184080">
    <property type="component" value="Unassembled WGS sequence"/>
</dbReference>
<dbReference type="GO" id="GO:0016491">
    <property type="term" value="F:oxidoreductase activity"/>
    <property type="evidence" value="ECO:0007669"/>
    <property type="project" value="UniProtKB-KW"/>
</dbReference>
<dbReference type="Gene3D" id="3.40.50.720">
    <property type="entry name" value="NAD(P)-binding Rossmann-like Domain"/>
    <property type="match status" value="1"/>
</dbReference>
<dbReference type="CDD" id="cd05233">
    <property type="entry name" value="SDR_c"/>
    <property type="match status" value="1"/>
</dbReference>
<evidence type="ECO:0000256" key="1">
    <source>
        <dbReference type="ARBA" id="ARBA00006484"/>
    </source>
</evidence>
<reference evidence="4 5" key="1">
    <citation type="submission" date="2016-11" db="EMBL/GenBank/DDBJ databases">
        <authorList>
            <person name="Jaros S."/>
            <person name="Januszkiewicz K."/>
            <person name="Wedrychowicz H."/>
        </authorList>
    </citation>
    <scope>NUCLEOTIDE SEQUENCE [LARGE SCALE GENOMIC DNA]</scope>
    <source>
        <strain evidence="4 5">DSM 21864</strain>
    </source>
</reference>
<evidence type="ECO:0008006" key="6">
    <source>
        <dbReference type="Google" id="ProtNLM"/>
    </source>
</evidence>
<comment type="similarity">
    <text evidence="1 3">Belongs to the short-chain dehydrogenases/reductases (SDR) family.</text>
</comment>
<gene>
    <name evidence="4" type="ORF">SAMN05444401_1783</name>
</gene>
<evidence type="ECO:0000313" key="4">
    <source>
        <dbReference type="EMBL" id="SHI91813.1"/>
    </source>
</evidence>
<dbReference type="EMBL" id="FQZO01000002">
    <property type="protein sequence ID" value="SHI91813.1"/>
    <property type="molecule type" value="Genomic_DNA"/>
</dbReference>
<accession>A0A1M6F2A2</accession>
<dbReference type="PRINTS" id="PR00080">
    <property type="entry name" value="SDRFAMILY"/>
</dbReference>
<dbReference type="AlphaFoldDB" id="A0A1M6F2A2"/>
<evidence type="ECO:0000313" key="5">
    <source>
        <dbReference type="Proteomes" id="UP000184080"/>
    </source>
</evidence>
<sequence>MNYSLVTGASSGIGLEISRLLAKDKNNLILVSRNEDELLKLKKELEDSYKVQVHIISKDLADHNSALDIYNEISNLGFVVENLINNAGFGSFGRFNEIDTLIDISMIDVNIRTLTYLTKLFLPDMIKNKKGKILNIASTAAFFPGPYMTVYYATKAFVLSLSEALASELAGTGVTVSVLCPGPTKTAFQSKAKMKKSQFVKFGVMEASTVALCGYRGMLKGKKVIVPGVLNKFLINIIRFLPRSIVTSMAKTTQNID</sequence>
<protein>
    <recommendedName>
        <fullName evidence="6">Short-chain dehydrogenase</fullName>
    </recommendedName>
</protein>
<dbReference type="PANTHER" id="PTHR43086:SF3">
    <property type="entry name" value="NADP-DEPENDENT 3-HYDROXY ACID DEHYDROGENASE YDFG"/>
    <property type="match status" value="1"/>
</dbReference>